<evidence type="ECO:0000313" key="11">
    <source>
        <dbReference type="EMBL" id="NKX93687.1"/>
    </source>
</evidence>
<evidence type="ECO:0000256" key="3">
    <source>
        <dbReference type="ARBA" id="ARBA00022692"/>
    </source>
</evidence>
<proteinExistence type="inferred from homology"/>
<evidence type="ECO:0000256" key="8">
    <source>
        <dbReference type="ARBA" id="ARBA00035585"/>
    </source>
</evidence>
<organism evidence="11 12">
    <name type="scientific">Sanguibacter hominis ATCC BAA-789</name>
    <dbReference type="NCBI Taxonomy" id="1312740"/>
    <lineage>
        <taxon>Bacteria</taxon>
        <taxon>Bacillati</taxon>
        <taxon>Actinomycetota</taxon>
        <taxon>Actinomycetes</taxon>
        <taxon>Micrococcales</taxon>
        <taxon>Sanguibacteraceae</taxon>
        <taxon>Sanguibacter</taxon>
    </lineage>
</organism>
<dbReference type="Proteomes" id="UP000774283">
    <property type="component" value="Unassembled WGS sequence"/>
</dbReference>
<dbReference type="GO" id="GO:0046872">
    <property type="term" value="F:metal ion binding"/>
    <property type="evidence" value="ECO:0007669"/>
    <property type="project" value="UniProtKB-KW"/>
</dbReference>
<comment type="activity regulation">
    <text evidence="10">Na(+) is not transported, but it plays an essential structural role and its presence is essential for fluoride channel function.</text>
</comment>
<keyword evidence="3 10" id="KW-0812">Transmembrane</keyword>
<dbReference type="AlphaFoldDB" id="A0A9X5FEC0"/>
<keyword evidence="12" id="KW-1185">Reference proteome</keyword>
<evidence type="ECO:0000256" key="4">
    <source>
        <dbReference type="ARBA" id="ARBA00022989"/>
    </source>
</evidence>
<evidence type="ECO:0000256" key="1">
    <source>
        <dbReference type="ARBA" id="ARBA00004651"/>
    </source>
</evidence>
<keyword evidence="6 10" id="KW-0407">Ion channel</keyword>
<evidence type="ECO:0000256" key="5">
    <source>
        <dbReference type="ARBA" id="ARBA00023136"/>
    </source>
</evidence>
<feature type="binding site" evidence="10">
    <location>
        <position position="85"/>
    </location>
    <ligand>
        <name>Na(+)</name>
        <dbReference type="ChEBI" id="CHEBI:29101"/>
        <note>structural</note>
    </ligand>
</feature>
<feature type="binding site" evidence="10">
    <location>
        <position position="88"/>
    </location>
    <ligand>
        <name>Na(+)</name>
        <dbReference type="ChEBI" id="CHEBI:29101"/>
        <note>structural</note>
    </ligand>
</feature>
<dbReference type="InterPro" id="IPR003691">
    <property type="entry name" value="FluC"/>
</dbReference>
<accession>A0A9X5FEC0</accession>
<dbReference type="GO" id="GO:0062054">
    <property type="term" value="F:fluoride channel activity"/>
    <property type="evidence" value="ECO:0007669"/>
    <property type="project" value="UniProtKB-UniRule"/>
</dbReference>
<feature type="transmembrane region" description="Helical" evidence="10">
    <location>
        <begin position="45"/>
        <end position="64"/>
    </location>
</feature>
<evidence type="ECO:0000256" key="9">
    <source>
        <dbReference type="ARBA" id="ARBA00049940"/>
    </source>
</evidence>
<feature type="transmembrane region" description="Helical" evidence="10">
    <location>
        <begin position="76"/>
        <end position="95"/>
    </location>
</feature>
<keyword evidence="2 10" id="KW-1003">Cell membrane</keyword>
<comment type="subcellular location">
    <subcellularLocation>
        <location evidence="1 10">Cell membrane</location>
        <topology evidence="1 10">Multi-pass membrane protein</topology>
    </subcellularLocation>
</comment>
<evidence type="ECO:0000256" key="2">
    <source>
        <dbReference type="ARBA" id="ARBA00022475"/>
    </source>
</evidence>
<name>A0A9X5FEC0_9MICO</name>
<dbReference type="HAMAP" id="MF_00454">
    <property type="entry name" value="FluC"/>
    <property type="match status" value="1"/>
</dbReference>
<gene>
    <name evidence="10" type="primary">fluC</name>
    <name evidence="10" type="synonym">crcB</name>
    <name evidence="11" type="ORF">HF995_10480</name>
</gene>
<keyword evidence="10" id="KW-0479">Metal-binding</keyword>
<dbReference type="RefSeq" id="WP_168447751.1">
    <property type="nucleotide sequence ID" value="NZ_JAAXOW010000003.1"/>
</dbReference>
<keyword evidence="10" id="KW-0406">Ion transport</keyword>
<keyword evidence="4 10" id="KW-1133">Transmembrane helix</keyword>
<comment type="caution">
    <text evidence="11">The sequence shown here is derived from an EMBL/GenBank/DDBJ whole genome shotgun (WGS) entry which is preliminary data.</text>
</comment>
<sequence length="134" mass="13642">MTALLVVAAGAAVGAVLRALAERVQAVVLAHALARRGERWYLSPGWSTLAVNLVGTVLLGWAAGRYDVGALGTTGLLALGTGLAGGLTTFSTLGVEVVDLVRDRARARLALLLAAHVVLGLACATIGYRLGTIV</sequence>
<dbReference type="EMBL" id="JAAXOW010000003">
    <property type="protein sequence ID" value="NKX93687.1"/>
    <property type="molecule type" value="Genomic_DNA"/>
</dbReference>
<evidence type="ECO:0000256" key="10">
    <source>
        <dbReference type="HAMAP-Rule" id="MF_00454"/>
    </source>
</evidence>
<evidence type="ECO:0000256" key="7">
    <source>
        <dbReference type="ARBA" id="ARBA00035120"/>
    </source>
</evidence>
<comment type="catalytic activity">
    <reaction evidence="8">
        <text>fluoride(in) = fluoride(out)</text>
        <dbReference type="Rhea" id="RHEA:76159"/>
        <dbReference type="ChEBI" id="CHEBI:17051"/>
    </reaction>
    <physiologicalReaction direction="left-to-right" evidence="8">
        <dbReference type="Rhea" id="RHEA:76160"/>
    </physiologicalReaction>
</comment>
<keyword evidence="10" id="KW-0813">Transport</keyword>
<evidence type="ECO:0000313" key="12">
    <source>
        <dbReference type="Proteomes" id="UP000774283"/>
    </source>
</evidence>
<keyword evidence="10" id="KW-0915">Sodium</keyword>
<comment type="function">
    <text evidence="9 10">Fluoride-specific ion channel. Important for reducing fluoride concentration in the cell, thus reducing its toxicity.</text>
</comment>
<comment type="similarity">
    <text evidence="7 10">Belongs to the fluoride channel Fluc/FEX (TC 1.A.43) family.</text>
</comment>
<dbReference type="Pfam" id="PF02537">
    <property type="entry name" value="CRCB"/>
    <property type="match status" value="1"/>
</dbReference>
<feature type="transmembrane region" description="Helical" evidence="10">
    <location>
        <begin position="107"/>
        <end position="128"/>
    </location>
</feature>
<protein>
    <recommendedName>
        <fullName evidence="10">Fluoride-specific ion channel FluC</fullName>
    </recommendedName>
</protein>
<reference evidence="11 12" key="1">
    <citation type="submission" date="2020-04" db="EMBL/GenBank/DDBJ databases">
        <title>MicrobeNet Type strains.</title>
        <authorList>
            <person name="Nicholson A.C."/>
        </authorList>
    </citation>
    <scope>NUCLEOTIDE SEQUENCE [LARGE SCALE GENOMIC DNA]</scope>
    <source>
        <strain evidence="11 12">ATCC BAA-789</strain>
    </source>
</reference>
<keyword evidence="5 10" id="KW-0472">Membrane</keyword>
<dbReference type="GO" id="GO:0140114">
    <property type="term" value="P:cellular detoxification of fluoride"/>
    <property type="evidence" value="ECO:0007669"/>
    <property type="project" value="UniProtKB-UniRule"/>
</dbReference>
<dbReference type="GO" id="GO:0005886">
    <property type="term" value="C:plasma membrane"/>
    <property type="evidence" value="ECO:0007669"/>
    <property type="project" value="UniProtKB-SubCell"/>
</dbReference>
<evidence type="ECO:0000256" key="6">
    <source>
        <dbReference type="ARBA" id="ARBA00023303"/>
    </source>
</evidence>